<dbReference type="InterPro" id="IPR036673">
    <property type="entry name" value="Cyanovirin-N_sf"/>
</dbReference>
<keyword evidence="3" id="KW-1185">Reference proteome</keyword>
<dbReference type="Pfam" id="PF08881">
    <property type="entry name" value="CVNH"/>
    <property type="match status" value="1"/>
</dbReference>
<feature type="domain" description="Cyanovirin-N" evidence="1">
    <location>
        <begin position="2"/>
        <end position="101"/>
    </location>
</feature>
<dbReference type="InterPro" id="IPR011058">
    <property type="entry name" value="Cyanovirin-N"/>
</dbReference>
<gene>
    <name evidence="2" type="ORF">PT974_12485</name>
</gene>
<dbReference type="EMBL" id="JAVFKD010000016">
    <property type="protein sequence ID" value="KAK5988335.1"/>
    <property type="molecule type" value="Genomic_DNA"/>
</dbReference>
<proteinExistence type="predicted"/>
<evidence type="ECO:0000259" key="1">
    <source>
        <dbReference type="SMART" id="SM01111"/>
    </source>
</evidence>
<dbReference type="SMART" id="SM01111">
    <property type="entry name" value="CVNH"/>
    <property type="match status" value="1"/>
</dbReference>
<sequence length="142" mass="15973">MSFSQSSQNWRLEGSNLHAQVRRADGSWDDGVLDINEYVGNNDGEFDLNGSGVYNSADLQSWRLDGTTIITLLYKADGSFGSEQFLNLDDYVSNENGVLVFKAANKQLYADTDRDLPVNRVAVRDEPVLLEGCHLVLYFHHR</sequence>
<reference evidence="2 3" key="1">
    <citation type="submission" date="2024-01" db="EMBL/GenBank/DDBJ databases">
        <title>Complete genome of Cladobotryum mycophilum ATHUM6906.</title>
        <authorList>
            <person name="Christinaki A.C."/>
            <person name="Myridakis A.I."/>
            <person name="Kouvelis V.N."/>
        </authorList>
    </citation>
    <scope>NUCLEOTIDE SEQUENCE [LARGE SCALE GENOMIC DNA]</scope>
    <source>
        <strain evidence="2 3">ATHUM6906</strain>
    </source>
</reference>
<dbReference type="Gene3D" id="2.30.60.10">
    <property type="entry name" value="Cyanovirin-N"/>
    <property type="match status" value="1"/>
</dbReference>
<comment type="caution">
    <text evidence="2">The sequence shown here is derived from an EMBL/GenBank/DDBJ whole genome shotgun (WGS) entry which is preliminary data.</text>
</comment>
<organism evidence="2 3">
    <name type="scientific">Cladobotryum mycophilum</name>
    <dbReference type="NCBI Taxonomy" id="491253"/>
    <lineage>
        <taxon>Eukaryota</taxon>
        <taxon>Fungi</taxon>
        <taxon>Dikarya</taxon>
        <taxon>Ascomycota</taxon>
        <taxon>Pezizomycotina</taxon>
        <taxon>Sordariomycetes</taxon>
        <taxon>Hypocreomycetidae</taxon>
        <taxon>Hypocreales</taxon>
        <taxon>Hypocreaceae</taxon>
        <taxon>Cladobotryum</taxon>
    </lineage>
</organism>
<dbReference type="PANTHER" id="PTHR42076:SF1">
    <property type="entry name" value="CYANOVIRIN-N DOMAIN-CONTAINING PROTEIN"/>
    <property type="match status" value="1"/>
</dbReference>
<evidence type="ECO:0000313" key="2">
    <source>
        <dbReference type="EMBL" id="KAK5988335.1"/>
    </source>
</evidence>
<dbReference type="PANTHER" id="PTHR42076">
    <property type="entry name" value="CYANOVIRIN-N HOMOLOG"/>
    <property type="match status" value="1"/>
</dbReference>
<accession>A0ABR0S983</accession>
<protein>
    <recommendedName>
        <fullName evidence="1">Cyanovirin-N domain-containing protein</fullName>
    </recommendedName>
</protein>
<dbReference type="SUPFAM" id="SSF51322">
    <property type="entry name" value="Cyanovirin-N"/>
    <property type="match status" value="1"/>
</dbReference>
<name>A0ABR0S983_9HYPO</name>
<evidence type="ECO:0000313" key="3">
    <source>
        <dbReference type="Proteomes" id="UP001338125"/>
    </source>
</evidence>
<dbReference type="Proteomes" id="UP001338125">
    <property type="component" value="Unassembled WGS sequence"/>
</dbReference>